<proteinExistence type="predicted"/>
<comment type="caution">
    <text evidence="3">The sequence shown here is derived from an EMBL/GenBank/DDBJ whole genome shotgun (WGS) entry which is preliminary data.</text>
</comment>
<gene>
    <name evidence="3" type="ORF">N0V83_000810</name>
</gene>
<sequence length="243" mass="26304">MGFKGLSGAGGGFSETVAISAKQLYPLPDSVDLSLAALIEPLAVAWHAIALYGTTDWSKQSVLITGGGPVGIAHVYVLRSHGCKQIYISEPTTTRAAQNKEIADAVVNPVTENVGERCRELTGGEGVDVVFDCAGIPKGLEAGFDALRYKGTYMNVAAWTTPMVIPFLPSMLKEITVKYSLAYHDQDFKETVEAFVAGKFKGVERMVTSRIHIDDISKKGFDELVTNKDQHIKILVTPDRTKV</sequence>
<dbReference type="SUPFAM" id="SSF51735">
    <property type="entry name" value="NAD(P)-binding Rossmann-fold domains"/>
    <property type="match status" value="1"/>
</dbReference>
<keyword evidence="4" id="KW-1185">Reference proteome</keyword>
<accession>A0A9W8YH41</accession>
<feature type="domain" description="Alcohol dehydrogenase-like C-terminal" evidence="2">
    <location>
        <begin position="69"/>
        <end position="195"/>
    </location>
</feature>
<evidence type="ECO:0000259" key="2">
    <source>
        <dbReference type="Pfam" id="PF00107"/>
    </source>
</evidence>
<dbReference type="Pfam" id="PF00107">
    <property type="entry name" value="ADH_zinc_N"/>
    <property type="match status" value="1"/>
</dbReference>
<reference evidence="3" key="1">
    <citation type="submission" date="2022-10" db="EMBL/GenBank/DDBJ databases">
        <title>Tapping the CABI collections for fungal endophytes: first genome assemblies for Collariella, Neodidymelliopsis, Ascochyta clinopodiicola, Didymella pomorum, Didymosphaeria variabile, Neocosmospora piperis and Neocucurbitaria cava.</title>
        <authorList>
            <person name="Hill R."/>
        </authorList>
    </citation>
    <scope>NUCLEOTIDE SEQUENCE</scope>
    <source>
        <strain evidence="3">IMI 356814</strain>
    </source>
</reference>
<organism evidence="3 4">
    <name type="scientific">Neocucurbitaria cava</name>
    <dbReference type="NCBI Taxonomy" id="798079"/>
    <lineage>
        <taxon>Eukaryota</taxon>
        <taxon>Fungi</taxon>
        <taxon>Dikarya</taxon>
        <taxon>Ascomycota</taxon>
        <taxon>Pezizomycotina</taxon>
        <taxon>Dothideomycetes</taxon>
        <taxon>Pleosporomycetidae</taxon>
        <taxon>Pleosporales</taxon>
        <taxon>Pleosporineae</taxon>
        <taxon>Cucurbitariaceae</taxon>
        <taxon>Neocucurbitaria</taxon>
    </lineage>
</organism>
<name>A0A9W8YH41_9PLEO</name>
<dbReference type="PANTHER" id="PTHR43189">
    <property type="entry name" value="ZINC-TYPE ALCOHOL DEHYDROGENASE-LIKE PROTEIN C1198.01-RELATED"/>
    <property type="match status" value="1"/>
</dbReference>
<evidence type="ECO:0000313" key="4">
    <source>
        <dbReference type="Proteomes" id="UP001140560"/>
    </source>
</evidence>
<dbReference type="EMBL" id="JAPEUY010000001">
    <property type="protein sequence ID" value="KAJ4377980.1"/>
    <property type="molecule type" value="Genomic_DNA"/>
</dbReference>
<dbReference type="Gene3D" id="3.40.50.720">
    <property type="entry name" value="NAD(P)-binding Rossmann-like Domain"/>
    <property type="match status" value="1"/>
</dbReference>
<dbReference type="InterPro" id="IPR036291">
    <property type="entry name" value="NAD(P)-bd_dom_sf"/>
</dbReference>
<dbReference type="OrthoDB" id="3941538at2759"/>
<dbReference type="Proteomes" id="UP001140560">
    <property type="component" value="Unassembled WGS sequence"/>
</dbReference>
<dbReference type="InterPro" id="IPR013149">
    <property type="entry name" value="ADH-like_C"/>
</dbReference>
<dbReference type="AlphaFoldDB" id="A0A9W8YH41"/>
<evidence type="ECO:0000313" key="3">
    <source>
        <dbReference type="EMBL" id="KAJ4377980.1"/>
    </source>
</evidence>
<keyword evidence="1" id="KW-0560">Oxidoreductase</keyword>
<dbReference type="PANTHER" id="PTHR43189:SF1">
    <property type="entry name" value="ZINC-TYPE ALCOHOL DEHYDROGENASE-LIKE PROTEIN C1198.01"/>
    <property type="match status" value="1"/>
</dbReference>
<dbReference type="Gene3D" id="3.90.180.10">
    <property type="entry name" value="Medium-chain alcohol dehydrogenases, catalytic domain"/>
    <property type="match status" value="1"/>
</dbReference>
<protein>
    <recommendedName>
        <fullName evidence="2">Alcohol dehydrogenase-like C-terminal domain-containing protein</fullName>
    </recommendedName>
</protein>
<dbReference type="GO" id="GO:0016491">
    <property type="term" value="F:oxidoreductase activity"/>
    <property type="evidence" value="ECO:0007669"/>
    <property type="project" value="UniProtKB-KW"/>
</dbReference>
<evidence type="ECO:0000256" key="1">
    <source>
        <dbReference type="ARBA" id="ARBA00023002"/>
    </source>
</evidence>